<feature type="compositionally biased region" description="Pro residues" evidence="2">
    <location>
        <begin position="270"/>
        <end position="279"/>
    </location>
</feature>
<dbReference type="KEGG" id="gba:J421_3537"/>
<dbReference type="OrthoDB" id="9814712at2"/>
<name>W0RIZ3_9BACT</name>
<dbReference type="PROSITE" id="PS50293">
    <property type="entry name" value="TPR_REGION"/>
    <property type="match status" value="1"/>
</dbReference>
<feature type="region of interest" description="Disordered" evidence="2">
    <location>
        <begin position="425"/>
        <end position="476"/>
    </location>
</feature>
<dbReference type="GO" id="GO:0006493">
    <property type="term" value="P:protein O-linked glycosylation"/>
    <property type="evidence" value="ECO:0007669"/>
    <property type="project" value="TreeGrafter"/>
</dbReference>
<protein>
    <submittedName>
        <fullName evidence="3">Tetratricopeptide repeat-containing protein</fullName>
    </submittedName>
</protein>
<feature type="compositionally biased region" description="Pro residues" evidence="2">
    <location>
        <begin position="381"/>
        <end position="401"/>
    </location>
</feature>
<feature type="compositionally biased region" description="Basic and acidic residues" evidence="2">
    <location>
        <begin position="206"/>
        <end position="221"/>
    </location>
</feature>
<dbReference type="PATRIC" id="fig|861299.3.peg.3591"/>
<dbReference type="Gene3D" id="1.25.40.10">
    <property type="entry name" value="Tetratricopeptide repeat domain"/>
    <property type="match status" value="1"/>
</dbReference>
<feature type="compositionally biased region" description="Low complexity" evidence="2">
    <location>
        <begin position="364"/>
        <end position="373"/>
    </location>
</feature>
<dbReference type="PANTHER" id="PTHR44998">
    <property type="match status" value="1"/>
</dbReference>
<evidence type="ECO:0000313" key="3">
    <source>
        <dbReference type="EMBL" id="AHG91074.1"/>
    </source>
</evidence>
<dbReference type="EMBL" id="CP007128">
    <property type="protein sequence ID" value="AHG91074.1"/>
    <property type="molecule type" value="Genomic_DNA"/>
</dbReference>
<feature type="repeat" description="TPR" evidence="1">
    <location>
        <begin position="53"/>
        <end position="86"/>
    </location>
</feature>
<dbReference type="InParanoid" id="W0RIZ3"/>
<feature type="region of interest" description="Disordered" evidence="2">
    <location>
        <begin position="257"/>
        <end position="285"/>
    </location>
</feature>
<accession>W0RIZ3</accession>
<dbReference type="SUPFAM" id="SSF48452">
    <property type="entry name" value="TPR-like"/>
    <property type="match status" value="1"/>
</dbReference>
<keyword evidence="4" id="KW-1185">Reference proteome</keyword>
<dbReference type="InterPro" id="IPR019734">
    <property type="entry name" value="TPR_rpt"/>
</dbReference>
<feature type="compositionally biased region" description="Basic and acidic residues" evidence="2">
    <location>
        <begin position="325"/>
        <end position="342"/>
    </location>
</feature>
<feature type="compositionally biased region" description="Pro residues" evidence="2">
    <location>
        <begin position="440"/>
        <end position="454"/>
    </location>
</feature>
<dbReference type="Proteomes" id="UP000019151">
    <property type="component" value="Chromosome"/>
</dbReference>
<reference evidence="3 4" key="1">
    <citation type="journal article" date="2014" name="Genome Announc.">
        <title>Genome Sequence and Methylome of Soil Bacterium Gemmatirosa kalamazoonensis KBS708T, a Member of the Rarely Cultivated Gemmatimonadetes Phylum.</title>
        <authorList>
            <person name="Debruyn J.M."/>
            <person name="Radosevich M."/>
            <person name="Wommack K.E."/>
            <person name="Polson S.W."/>
            <person name="Hauser L.J."/>
            <person name="Fawaz M.N."/>
            <person name="Korlach J."/>
            <person name="Tsai Y.C."/>
        </authorList>
    </citation>
    <scope>NUCLEOTIDE SEQUENCE [LARGE SCALE GENOMIC DNA]</scope>
    <source>
        <strain evidence="3 4">KBS708</strain>
    </source>
</reference>
<dbReference type="GO" id="GO:0016757">
    <property type="term" value="F:glycosyltransferase activity"/>
    <property type="evidence" value="ECO:0007669"/>
    <property type="project" value="TreeGrafter"/>
</dbReference>
<dbReference type="RefSeq" id="WP_025412532.1">
    <property type="nucleotide sequence ID" value="NZ_CP007128.1"/>
</dbReference>
<proteinExistence type="predicted"/>
<feature type="region of interest" description="Disordered" evidence="2">
    <location>
        <begin position="156"/>
        <end position="226"/>
    </location>
</feature>
<organism evidence="3 4">
    <name type="scientific">Gemmatirosa kalamazoonensis</name>
    <dbReference type="NCBI Taxonomy" id="861299"/>
    <lineage>
        <taxon>Bacteria</taxon>
        <taxon>Pseudomonadati</taxon>
        <taxon>Gemmatimonadota</taxon>
        <taxon>Gemmatimonadia</taxon>
        <taxon>Gemmatimonadales</taxon>
        <taxon>Gemmatimonadaceae</taxon>
        <taxon>Gemmatirosa</taxon>
    </lineage>
</organism>
<evidence type="ECO:0000256" key="2">
    <source>
        <dbReference type="SAM" id="MobiDB-lite"/>
    </source>
</evidence>
<keyword evidence="1" id="KW-0802">TPR repeat</keyword>
<dbReference type="AlphaFoldDB" id="W0RIZ3"/>
<dbReference type="Pfam" id="PF13432">
    <property type="entry name" value="TPR_16"/>
    <property type="match status" value="1"/>
</dbReference>
<sequence length="476" mass="51301">MAASARIDELRSKFDENPRRYFAPLANEYRKAGDLGTAIALCRTQLRLFPTHMSGHVVLGQALFEAGELAEARQVFERAVELDPENLIALRHLGDIAHVTGDADAARRWYGRVLDTDPYNDQIAELLQSLNPSNQPAVTPAPVGQVAELTDDAGWEPPQALATEPPVEHVVPPDAPGEPEPTDGRFIDLLDDDFQWAPPVAEDERDEVREESREEASERPPSELVDAGAFDPVVGLDLVPTHDEALDRLEPTVDLEEPPAADTSIVAERPPAPPAPDPWIPEEGDAHDLVTSDAFATETMAELCLEQGHDEEALAIFERLVAQRPDDAGLARRTRELRDRLHPSTPAGETAGAFLRGLAERGGPEPAAEAAPEPAREPEPEAMPEPMPEPIPQPTPQPSPEPVAERDAWAASAWAGALSADASAAEPLLPARAADRPEPAAEPAPPAPPAPAPAAPESEEHDLAEFNAWLRGLRDS</sequence>
<dbReference type="PROSITE" id="PS50005">
    <property type="entry name" value="TPR"/>
    <property type="match status" value="1"/>
</dbReference>
<dbReference type="InterPro" id="IPR011990">
    <property type="entry name" value="TPR-like_helical_dom_sf"/>
</dbReference>
<evidence type="ECO:0000256" key="1">
    <source>
        <dbReference type="PROSITE-ProRule" id="PRU00339"/>
    </source>
</evidence>
<dbReference type="PANTHER" id="PTHR44998:SF1">
    <property type="entry name" value="UDP-N-ACETYLGLUCOSAMINE--PEPTIDE N-ACETYLGLUCOSAMINYLTRANSFERASE 110 KDA SUBUNIT"/>
    <property type="match status" value="1"/>
</dbReference>
<feature type="region of interest" description="Disordered" evidence="2">
    <location>
        <begin position="325"/>
        <end position="410"/>
    </location>
</feature>
<dbReference type="STRING" id="861299.J421_3537"/>
<dbReference type="HOGENOM" id="CLU_573374_0_0_0"/>
<evidence type="ECO:0000313" key="4">
    <source>
        <dbReference type="Proteomes" id="UP000019151"/>
    </source>
</evidence>
<dbReference type="eggNOG" id="COG0457">
    <property type="taxonomic scope" value="Bacteria"/>
</dbReference>
<dbReference type="SMART" id="SM00028">
    <property type="entry name" value="TPR"/>
    <property type="match status" value="4"/>
</dbReference>
<gene>
    <name evidence="3" type="ORF">J421_3537</name>
</gene>